<dbReference type="PANTHER" id="PTHR10724">
    <property type="entry name" value="30S RIBOSOMAL PROTEIN S1"/>
    <property type="match status" value="1"/>
</dbReference>
<feature type="compositionally biased region" description="Basic and acidic residues" evidence="1">
    <location>
        <begin position="165"/>
        <end position="181"/>
    </location>
</feature>
<accession>A0A9D1QSV3</accession>
<dbReference type="InterPro" id="IPR050437">
    <property type="entry name" value="Ribos_protein_bS1-like"/>
</dbReference>
<dbReference type="Gene3D" id="2.40.50.140">
    <property type="entry name" value="Nucleic acid-binding proteins"/>
    <property type="match status" value="1"/>
</dbReference>
<organism evidence="3 4">
    <name type="scientific">Candidatus Levilactobacillus faecigallinarum</name>
    <dbReference type="NCBI Taxonomy" id="2838638"/>
    <lineage>
        <taxon>Bacteria</taxon>
        <taxon>Bacillati</taxon>
        <taxon>Bacillota</taxon>
        <taxon>Bacilli</taxon>
        <taxon>Lactobacillales</taxon>
        <taxon>Lactobacillaceae</taxon>
        <taxon>Levilactobacillus</taxon>
    </lineage>
</organism>
<dbReference type="Pfam" id="PF00575">
    <property type="entry name" value="S1"/>
    <property type="match status" value="1"/>
</dbReference>
<evidence type="ECO:0000259" key="2">
    <source>
        <dbReference type="PROSITE" id="PS50126"/>
    </source>
</evidence>
<dbReference type="PROSITE" id="PS50126">
    <property type="entry name" value="S1"/>
    <property type="match status" value="1"/>
</dbReference>
<evidence type="ECO:0000313" key="3">
    <source>
        <dbReference type="EMBL" id="HIW71632.1"/>
    </source>
</evidence>
<dbReference type="AlphaFoldDB" id="A0A9D1QSV3"/>
<reference evidence="3" key="2">
    <citation type="submission" date="2021-04" db="EMBL/GenBank/DDBJ databases">
        <authorList>
            <person name="Gilroy R."/>
        </authorList>
    </citation>
    <scope>NUCLEOTIDE SEQUENCE</scope>
    <source>
        <strain evidence="3">CHK173-259</strain>
    </source>
</reference>
<dbReference type="FunFam" id="2.40.50.140:FF:000051">
    <property type="entry name" value="RNA-binding transcriptional accessory protein"/>
    <property type="match status" value="1"/>
</dbReference>
<dbReference type="PANTHER" id="PTHR10724:SF10">
    <property type="entry name" value="S1 RNA-BINDING DOMAIN-CONTAINING PROTEIN 1"/>
    <property type="match status" value="1"/>
</dbReference>
<dbReference type="GO" id="GO:0003729">
    <property type="term" value="F:mRNA binding"/>
    <property type="evidence" value="ECO:0007669"/>
    <property type="project" value="TreeGrafter"/>
</dbReference>
<dbReference type="SMART" id="SM00316">
    <property type="entry name" value="S1"/>
    <property type="match status" value="1"/>
</dbReference>
<proteinExistence type="predicted"/>
<name>A0A9D1QSV3_9LACO</name>
<dbReference type="GO" id="GO:0006412">
    <property type="term" value="P:translation"/>
    <property type="evidence" value="ECO:0007669"/>
    <property type="project" value="TreeGrafter"/>
</dbReference>
<dbReference type="InterPro" id="IPR003029">
    <property type="entry name" value="S1_domain"/>
</dbReference>
<gene>
    <name evidence="3" type="ORF">H9875_03300</name>
</gene>
<dbReference type="InterPro" id="IPR012340">
    <property type="entry name" value="NA-bd_OB-fold"/>
</dbReference>
<comment type="caution">
    <text evidence="3">The sequence shown here is derived from an EMBL/GenBank/DDBJ whole genome shotgun (WGS) entry which is preliminary data.</text>
</comment>
<dbReference type="GO" id="GO:0005737">
    <property type="term" value="C:cytoplasm"/>
    <property type="evidence" value="ECO:0007669"/>
    <property type="project" value="UniProtKB-ARBA"/>
</dbReference>
<sequence length="189" mass="20251">MAIEVGAKVSGKVSGITNFGAFVDLGDHKTGLVHISEISDGYVKDIHDVLSVGDEVTVKVLTVGNDGKIGLSIRKATDHPASEHAHRPHTGDHREHEHRGSSDHRGGNTHNGGDRGGEHGRGGRRFENNGPRGGAHHGSANGRFAGHHSNHKEDFDDMMSGFLKQSEDRLATIKRNTEGKRGGRGGRRS</sequence>
<feature type="domain" description="S1 motif" evidence="2">
    <location>
        <begin position="6"/>
        <end position="74"/>
    </location>
</feature>
<dbReference type="EMBL" id="DXGJ01000025">
    <property type="protein sequence ID" value="HIW71632.1"/>
    <property type="molecule type" value="Genomic_DNA"/>
</dbReference>
<evidence type="ECO:0000256" key="1">
    <source>
        <dbReference type="SAM" id="MobiDB-lite"/>
    </source>
</evidence>
<protein>
    <submittedName>
        <fullName evidence="3">RNA-binding protein S1</fullName>
    </submittedName>
</protein>
<reference evidence="3" key="1">
    <citation type="journal article" date="2021" name="PeerJ">
        <title>Extensive microbial diversity within the chicken gut microbiome revealed by metagenomics and culture.</title>
        <authorList>
            <person name="Gilroy R."/>
            <person name="Ravi A."/>
            <person name="Getino M."/>
            <person name="Pursley I."/>
            <person name="Horton D.L."/>
            <person name="Alikhan N.F."/>
            <person name="Baker D."/>
            <person name="Gharbi K."/>
            <person name="Hall N."/>
            <person name="Watson M."/>
            <person name="Adriaenssens E.M."/>
            <person name="Foster-Nyarko E."/>
            <person name="Jarju S."/>
            <person name="Secka A."/>
            <person name="Antonio M."/>
            <person name="Oren A."/>
            <person name="Chaudhuri R.R."/>
            <person name="La Ragione R."/>
            <person name="Hildebrand F."/>
            <person name="Pallen M.J."/>
        </authorList>
    </citation>
    <scope>NUCLEOTIDE SEQUENCE</scope>
    <source>
        <strain evidence="3">CHK173-259</strain>
    </source>
</reference>
<feature type="compositionally biased region" description="Basic and acidic residues" evidence="1">
    <location>
        <begin position="77"/>
        <end position="127"/>
    </location>
</feature>
<dbReference type="NCBIfam" id="NF006363">
    <property type="entry name" value="PRK08582.1"/>
    <property type="match status" value="1"/>
</dbReference>
<dbReference type="SUPFAM" id="SSF50249">
    <property type="entry name" value="Nucleic acid-binding proteins"/>
    <property type="match status" value="1"/>
</dbReference>
<dbReference type="GO" id="GO:0003735">
    <property type="term" value="F:structural constituent of ribosome"/>
    <property type="evidence" value="ECO:0007669"/>
    <property type="project" value="TreeGrafter"/>
</dbReference>
<feature type="region of interest" description="Disordered" evidence="1">
    <location>
        <begin position="77"/>
        <end position="189"/>
    </location>
</feature>
<dbReference type="Proteomes" id="UP000886822">
    <property type="component" value="Unassembled WGS sequence"/>
</dbReference>
<evidence type="ECO:0000313" key="4">
    <source>
        <dbReference type="Proteomes" id="UP000886822"/>
    </source>
</evidence>